<dbReference type="PANTHER" id="PTHR43429:SF1">
    <property type="entry name" value="NAD(P)H SULFUR OXIDOREDUCTASE (COA-DEPENDENT)"/>
    <property type="match status" value="1"/>
</dbReference>
<evidence type="ECO:0008006" key="12">
    <source>
        <dbReference type="Google" id="ProtNLM"/>
    </source>
</evidence>
<feature type="domain" description="FAD/NAD(P)-binding" evidence="9">
    <location>
        <begin position="1"/>
        <end position="288"/>
    </location>
</feature>
<evidence type="ECO:0000256" key="3">
    <source>
        <dbReference type="ARBA" id="ARBA00022630"/>
    </source>
</evidence>
<dbReference type="InterPro" id="IPR004099">
    <property type="entry name" value="Pyr_nucl-diS_OxRdtase_dimer"/>
</dbReference>
<dbReference type="Gene3D" id="3.50.50.60">
    <property type="entry name" value="FAD/NAD(P)-binding domain"/>
    <property type="match status" value="2"/>
</dbReference>
<evidence type="ECO:0000256" key="2">
    <source>
        <dbReference type="ARBA" id="ARBA00009130"/>
    </source>
</evidence>
<feature type="domain" description="Pyridine nucleotide-disulphide oxidoreductase dimerisation" evidence="8">
    <location>
        <begin position="333"/>
        <end position="416"/>
    </location>
</feature>
<dbReference type="InterPro" id="IPR016156">
    <property type="entry name" value="FAD/NAD-linked_Rdtase_dimer_sf"/>
</dbReference>
<dbReference type="Gene3D" id="3.30.390.30">
    <property type="match status" value="1"/>
</dbReference>
<dbReference type="Pfam" id="PF02852">
    <property type="entry name" value="Pyr_redox_dim"/>
    <property type="match status" value="1"/>
</dbReference>
<evidence type="ECO:0000256" key="6">
    <source>
        <dbReference type="ARBA" id="ARBA00023097"/>
    </source>
</evidence>
<dbReference type="GO" id="GO:0016491">
    <property type="term" value="F:oxidoreductase activity"/>
    <property type="evidence" value="ECO:0007669"/>
    <property type="project" value="UniProtKB-KW"/>
</dbReference>
<dbReference type="InterPro" id="IPR023753">
    <property type="entry name" value="FAD/NAD-binding_dom"/>
</dbReference>
<dbReference type="SUPFAM" id="SSF51905">
    <property type="entry name" value="FAD/NAD(P)-binding domain"/>
    <property type="match status" value="1"/>
</dbReference>
<dbReference type="SUPFAM" id="SSF55424">
    <property type="entry name" value="FAD/NAD-linked reductases, dimerisation (C-terminal) domain"/>
    <property type="match status" value="1"/>
</dbReference>
<keyword evidence="4" id="KW-0274">FAD</keyword>
<evidence type="ECO:0000313" key="10">
    <source>
        <dbReference type="EMBL" id="PCR99294.1"/>
    </source>
</evidence>
<comment type="caution">
    <text evidence="10">The sequence shown here is derived from an EMBL/GenBank/DDBJ whole genome shotgun (WGS) entry which is preliminary data.</text>
</comment>
<name>A0A2A5RJE8_9LACT</name>
<keyword evidence="7" id="KW-0676">Redox-active center</keyword>
<accession>A0A2A5RJE8</accession>
<dbReference type="PANTHER" id="PTHR43429">
    <property type="entry name" value="PYRIDINE NUCLEOTIDE-DISULFIDE OXIDOREDUCTASE DOMAIN-CONTAINING"/>
    <property type="match status" value="1"/>
</dbReference>
<dbReference type="PRINTS" id="PR00411">
    <property type="entry name" value="PNDRDTASEI"/>
</dbReference>
<gene>
    <name evidence="10" type="ORF">RT41_GL001935</name>
</gene>
<dbReference type="AlphaFoldDB" id="A0A2A5RJE8"/>
<sequence>MRIAIIGASHAGISAATEAKKRYPDAEIVLYEKKNQISFISQNTLFYILDQDRLRLDSGQYTTVVALRNAGYIVNTSVDVQSIDGKEHVLSYINLENGMSYTEHWDKLIMAIGSYPVLPIILGPEPDNLFVLKDLKSALDLNRVVKKGKTAVIFGSGSIGVELARILKKRGLKVVLVEKHDKIMTHYFDHGASDQLEEILKSEGIEVRKNEMAVSFEKAKKHIKTKTSSGEILTEIVIFSAGFRPNVALLRNQVEIGKSGAIKTDRFLQTSLKDVFAIGDCAETYCDLLDQGVYVPHASDALRTGQIVISNLIEPRKEIMSSEMTLSIDMDDLIIATTGITFEKSVAAGYKAAQIFYHNAKVHKVGYNIWLTYDQETHKILGAQFVGDVPNINSYVNSLSIAITNHMTTDEFADTDFYFEHGFQDVRGIQRIIAALIYEKEER</sequence>
<dbReference type="InterPro" id="IPR050260">
    <property type="entry name" value="FAD-bd_OxRdtase"/>
</dbReference>
<evidence type="ECO:0000259" key="9">
    <source>
        <dbReference type="Pfam" id="PF07992"/>
    </source>
</evidence>
<proteinExistence type="inferred from homology"/>
<keyword evidence="11" id="KW-1185">Reference proteome</keyword>
<dbReference type="EMBL" id="JXJU01000009">
    <property type="protein sequence ID" value="PCR99294.1"/>
    <property type="molecule type" value="Genomic_DNA"/>
</dbReference>
<evidence type="ECO:0000259" key="8">
    <source>
        <dbReference type="Pfam" id="PF02852"/>
    </source>
</evidence>
<dbReference type="STRING" id="1291764.GCA_001311235_01351"/>
<dbReference type="Proteomes" id="UP000218181">
    <property type="component" value="Unassembled WGS sequence"/>
</dbReference>
<evidence type="ECO:0000256" key="5">
    <source>
        <dbReference type="ARBA" id="ARBA00023002"/>
    </source>
</evidence>
<evidence type="ECO:0000313" key="11">
    <source>
        <dbReference type="Proteomes" id="UP000218181"/>
    </source>
</evidence>
<keyword evidence="6" id="KW-0558">Oxidation</keyword>
<comment type="similarity">
    <text evidence="2">Belongs to the class-III pyridine nucleotide-disulfide oxidoreductase family.</text>
</comment>
<reference evidence="10 11" key="1">
    <citation type="submission" date="2014-12" db="EMBL/GenBank/DDBJ databases">
        <title>Draft genome sequences of 10 type strains of Lactococcus.</title>
        <authorList>
            <person name="Sun Z."/>
            <person name="Zhong Z."/>
            <person name="Liu W."/>
            <person name="Zhang W."/>
            <person name="Zhang H."/>
        </authorList>
    </citation>
    <scope>NUCLEOTIDE SEQUENCE [LARGE SCALE GENOMIC DNA]</scope>
    <source>
        <strain evidence="10 11">JCM 16395</strain>
    </source>
</reference>
<comment type="cofactor">
    <cofactor evidence="1">
        <name>FAD</name>
        <dbReference type="ChEBI" id="CHEBI:57692"/>
    </cofactor>
</comment>
<dbReference type="RefSeq" id="WP_180752701.1">
    <property type="nucleotide sequence ID" value="NZ_JXJU01000009.1"/>
</dbReference>
<dbReference type="PRINTS" id="PR00368">
    <property type="entry name" value="FADPNR"/>
</dbReference>
<keyword evidence="5" id="KW-0560">Oxidoreductase</keyword>
<evidence type="ECO:0000256" key="7">
    <source>
        <dbReference type="ARBA" id="ARBA00023284"/>
    </source>
</evidence>
<keyword evidence="3" id="KW-0285">Flavoprotein</keyword>
<evidence type="ECO:0000256" key="4">
    <source>
        <dbReference type="ARBA" id="ARBA00022827"/>
    </source>
</evidence>
<dbReference type="InterPro" id="IPR036188">
    <property type="entry name" value="FAD/NAD-bd_sf"/>
</dbReference>
<evidence type="ECO:0000256" key="1">
    <source>
        <dbReference type="ARBA" id="ARBA00001974"/>
    </source>
</evidence>
<organism evidence="10 11">
    <name type="scientific">Lactococcus fujiensis JCM 16395</name>
    <dbReference type="NCBI Taxonomy" id="1291764"/>
    <lineage>
        <taxon>Bacteria</taxon>
        <taxon>Bacillati</taxon>
        <taxon>Bacillota</taxon>
        <taxon>Bacilli</taxon>
        <taxon>Lactobacillales</taxon>
        <taxon>Streptococcaceae</taxon>
        <taxon>Lactococcus</taxon>
    </lineage>
</organism>
<dbReference type="Pfam" id="PF07992">
    <property type="entry name" value="Pyr_redox_2"/>
    <property type="match status" value="1"/>
</dbReference>
<protein>
    <recommendedName>
        <fullName evidence="12">NADH oxidase</fullName>
    </recommendedName>
</protein>